<name>A0ABU6W799_9FABA</name>
<sequence length="170" mass="17388">MPQALASPAGEVEIINLPTSARTRGPDNESIIGTMMKDGGRGRGPASRGRGRPKKNMGVRLDLDSGSRPSTSTPTTTTTTTATTTPPFVAAGGLFAGLPQMVMILTPGSRVQSSDTAGAPHAQESPPVPVPPQTSSQPQSAGTDVAEDDTKAIASATADPHPLLIWDGHD</sequence>
<evidence type="ECO:0000313" key="2">
    <source>
        <dbReference type="EMBL" id="MED6181815.1"/>
    </source>
</evidence>
<accession>A0ABU6W799</accession>
<evidence type="ECO:0000313" key="3">
    <source>
        <dbReference type="Proteomes" id="UP001341840"/>
    </source>
</evidence>
<gene>
    <name evidence="2" type="ORF">PIB30_022844</name>
</gene>
<dbReference type="Proteomes" id="UP001341840">
    <property type="component" value="Unassembled WGS sequence"/>
</dbReference>
<comment type="caution">
    <text evidence="2">The sequence shown here is derived from an EMBL/GenBank/DDBJ whole genome shotgun (WGS) entry which is preliminary data.</text>
</comment>
<proteinExistence type="predicted"/>
<dbReference type="EMBL" id="JASCZI010181321">
    <property type="protein sequence ID" value="MED6181815.1"/>
    <property type="molecule type" value="Genomic_DNA"/>
</dbReference>
<evidence type="ECO:0000256" key="1">
    <source>
        <dbReference type="SAM" id="MobiDB-lite"/>
    </source>
</evidence>
<feature type="compositionally biased region" description="Low complexity" evidence="1">
    <location>
        <begin position="69"/>
        <end position="87"/>
    </location>
</feature>
<feature type="region of interest" description="Disordered" evidence="1">
    <location>
        <begin position="1"/>
        <end position="88"/>
    </location>
</feature>
<organism evidence="2 3">
    <name type="scientific">Stylosanthes scabra</name>
    <dbReference type="NCBI Taxonomy" id="79078"/>
    <lineage>
        <taxon>Eukaryota</taxon>
        <taxon>Viridiplantae</taxon>
        <taxon>Streptophyta</taxon>
        <taxon>Embryophyta</taxon>
        <taxon>Tracheophyta</taxon>
        <taxon>Spermatophyta</taxon>
        <taxon>Magnoliopsida</taxon>
        <taxon>eudicotyledons</taxon>
        <taxon>Gunneridae</taxon>
        <taxon>Pentapetalae</taxon>
        <taxon>rosids</taxon>
        <taxon>fabids</taxon>
        <taxon>Fabales</taxon>
        <taxon>Fabaceae</taxon>
        <taxon>Papilionoideae</taxon>
        <taxon>50 kb inversion clade</taxon>
        <taxon>dalbergioids sensu lato</taxon>
        <taxon>Dalbergieae</taxon>
        <taxon>Pterocarpus clade</taxon>
        <taxon>Stylosanthes</taxon>
    </lineage>
</organism>
<evidence type="ECO:0008006" key="4">
    <source>
        <dbReference type="Google" id="ProtNLM"/>
    </source>
</evidence>
<keyword evidence="3" id="KW-1185">Reference proteome</keyword>
<feature type="region of interest" description="Disordered" evidence="1">
    <location>
        <begin position="106"/>
        <end position="170"/>
    </location>
</feature>
<protein>
    <recommendedName>
        <fullName evidence="4">AT-hook motif nuclear-localized protein</fullName>
    </recommendedName>
</protein>
<reference evidence="2 3" key="1">
    <citation type="journal article" date="2023" name="Plants (Basel)">
        <title>Bridging the Gap: Combining Genomics and Transcriptomics Approaches to Understand Stylosanthes scabra, an Orphan Legume from the Brazilian Caatinga.</title>
        <authorList>
            <person name="Ferreira-Neto J.R.C."/>
            <person name="da Silva M.D."/>
            <person name="Binneck E."/>
            <person name="de Melo N.F."/>
            <person name="da Silva R.H."/>
            <person name="de Melo A.L.T.M."/>
            <person name="Pandolfi V."/>
            <person name="Bustamante F.O."/>
            <person name="Brasileiro-Vidal A.C."/>
            <person name="Benko-Iseppon A.M."/>
        </authorList>
    </citation>
    <scope>NUCLEOTIDE SEQUENCE [LARGE SCALE GENOMIC DNA]</scope>
    <source>
        <tissue evidence="2">Leaves</tissue>
    </source>
</reference>